<evidence type="ECO:0000313" key="1">
    <source>
        <dbReference type="EMBL" id="WWQ68730.1"/>
    </source>
</evidence>
<dbReference type="EMBL" id="CP146022">
    <property type="protein sequence ID" value="WWQ68730.1"/>
    <property type="molecule type" value="Genomic_DNA"/>
</dbReference>
<organism evidence="1 2">
    <name type="scientific">Streptomyces citrinus</name>
    <dbReference type="NCBI Taxonomy" id="3118173"/>
    <lineage>
        <taxon>Bacteria</taxon>
        <taxon>Bacillati</taxon>
        <taxon>Actinomycetota</taxon>
        <taxon>Actinomycetes</taxon>
        <taxon>Kitasatosporales</taxon>
        <taxon>Streptomycetaceae</taxon>
        <taxon>Streptomyces</taxon>
    </lineage>
</organism>
<keyword evidence="2" id="KW-1185">Reference proteome</keyword>
<gene>
    <name evidence="1" type="ORF">V2W30_38960</name>
</gene>
<accession>A0ACD5ANV4</accession>
<evidence type="ECO:0000313" key="2">
    <source>
        <dbReference type="Proteomes" id="UP001432251"/>
    </source>
</evidence>
<proteinExistence type="predicted"/>
<dbReference type="Proteomes" id="UP001432251">
    <property type="component" value="Chromosome"/>
</dbReference>
<reference evidence="1" key="1">
    <citation type="journal article" date="2025" name="Int. J. Syst. Evol. Microbiol.">
        <title>Streptomyces citrinus sp. nov., with yellow diffusible pigment.</title>
        <authorList>
            <person name="He Y."/>
            <person name="Yang E."/>
            <person name="Xu J."/>
            <person name="Sun Y."/>
            <person name="Sun L."/>
        </authorList>
    </citation>
    <scope>NUCLEOTIDE SEQUENCE</scope>
    <source>
        <strain evidence="1">Q6</strain>
    </source>
</reference>
<name>A0ACD5ANV4_9ACTN</name>
<sequence>MAKRHRVIKVSPLVVWAVLADETRYAQWVVGTAESRPVDGPQWPRTGAALEYEVRLGPVRLRNETVVRYCEEGTVLELEAKAGALGTARICLALRPWGEHCLVTVDEHPLRGTAGTLHNVGVEVLIQIRHRAMLARLARVCASEQRSRARRAGTDAHA</sequence>
<protein>
    <submittedName>
        <fullName evidence="1">SRPBCC family protein</fullName>
    </submittedName>
</protein>